<keyword evidence="2" id="KW-1185">Reference proteome</keyword>
<sequence length="73" mass="8513">MKYQRPEIKGECPETNVNNLKTDRKQKGYCKPAKKGKSVLLLLRYGSIYLIFTTNGNHDFPFGRVFRIVFCQL</sequence>
<reference evidence="1" key="1">
    <citation type="journal article" date="2015" name="Genome Announc.">
        <title>Draft Genome Sequence of Bacteroidales Strain TBC1, a Novel Isolate from a Methanogenic Wastewater Treatment System.</title>
        <authorList>
            <person name="Tourlousse D.M."/>
            <person name="Matsuura N."/>
            <person name="Sun L."/>
            <person name="Toyonaga M."/>
            <person name="Kuroda K."/>
            <person name="Ohashi A."/>
            <person name="Cruz R."/>
            <person name="Yamaguchi T."/>
            <person name="Sekiguchi Y."/>
        </authorList>
    </citation>
    <scope>NUCLEOTIDE SEQUENCE [LARGE SCALE GENOMIC DNA]</scope>
    <source>
        <strain evidence="1">TBC1</strain>
    </source>
</reference>
<gene>
    <name evidence="1" type="ORF">TBC1_1180</name>
</gene>
<evidence type="ECO:0000313" key="1">
    <source>
        <dbReference type="EMBL" id="GAP41952.1"/>
    </source>
</evidence>
<dbReference type="AlphaFoldDB" id="A0A0S7BYU9"/>
<name>A0A0S7BYU9_9BACT</name>
<dbReference type="Proteomes" id="UP000053091">
    <property type="component" value="Unassembled WGS sequence"/>
</dbReference>
<evidence type="ECO:0000313" key="2">
    <source>
        <dbReference type="Proteomes" id="UP000053091"/>
    </source>
</evidence>
<protein>
    <submittedName>
        <fullName evidence="1">Uncharacterized protein</fullName>
    </submittedName>
</protein>
<dbReference type="EMBL" id="DF968182">
    <property type="protein sequence ID" value="GAP41952.1"/>
    <property type="molecule type" value="Genomic_DNA"/>
</dbReference>
<proteinExistence type="predicted"/>
<accession>A0A0S7BYU9</accession>
<organism evidence="1">
    <name type="scientific">Lentimicrobium saccharophilum</name>
    <dbReference type="NCBI Taxonomy" id="1678841"/>
    <lineage>
        <taxon>Bacteria</taxon>
        <taxon>Pseudomonadati</taxon>
        <taxon>Bacteroidota</taxon>
        <taxon>Bacteroidia</taxon>
        <taxon>Bacteroidales</taxon>
        <taxon>Lentimicrobiaceae</taxon>
        <taxon>Lentimicrobium</taxon>
    </lineage>
</organism>